<dbReference type="Proteomes" id="UP000189426">
    <property type="component" value="Unassembled WGS sequence"/>
</dbReference>
<proteinExistence type="predicted"/>
<dbReference type="NCBIfam" id="NF033153">
    <property type="entry name" value="phage_ICD_like"/>
    <property type="match status" value="1"/>
</dbReference>
<dbReference type="RefSeq" id="WP_077494476.1">
    <property type="nucleotide sequence ID" value="NZ_MLHG01000054.1"/>
</dbReference>
<dbReference type="Pfam" id="PF10554">
    <property type="entry name" value="Phage_ASH"/>
    <property type="match status" value="1"/>
</dbReference>
<dbReference type="STRING" id="1908257.BKK47_08620"/>
<evidence type="ECO:0000313" key="1">
    <source>
        <dbReference type="EMBL" id="OOF38710.1"/>
    </source>
</evidence>
<reference evidence="1 2" key="1">
    <citation type="submission" date="2016-10" db="EMBL/GenBank/DDBJ databases">
        <title>Rodentibacter gen. nov. and new species.</title>
        <authorList>
            <person name="Christensen H."/>
        </authorList>
    </citation>
    <scope>NUCLEOTIDE SEQUENCE [LARGE SCALE GENOMIC DNA]</scope>
    <source>
        <strain evidence="1 2">Ppn418</strain>
    </source>
</reference>
<accession>A0A1V3IDP3</accession>
<protein>
    <submittedName>
        <fullName evidence="1">Uncharacterized protein</fullName>
    </submittedName>
</protein>
<gene>
    <name evidence="1" type="ORF">BKK47_08620</name>
</gene>
<dbReference type="InterPro" id="IPR018880">
    <property type="entry name" value="Phage_P4_Ash"/>
</dbReference>
<keyword evidence="2" id="KW-1185">Reference proteome</keyword>
<dbReference type="EMBL" id="MLHG01000054">
    <property type="protein sequence ID" value="OOF38710.1"/>
    <property type="molecule type" value="Genomic_DNA"/>
</dbReference>
<comment type="caution">
    <text evidence="1">The sequence shown here is derived from an EMBL/GenBank/DDBJ whole genome shotgun (WGS) entry which is preliminary data.</text>
</comment>
<organism evidence="1 2">
    <name type="scientific">Rodentibacter mrazii</name>
    <dbReference type="NCBI Taxonomy" id="1908257"/>
    <lineage>
        <taxon>Bacteria</taxon>
        <taxon>Pseudomonadati</taxon>
        <taxon>Pseudomonadota</taxon>
        <taxon>Gammaproteobacteria</taxon>
        <taxon>Pasteurellales</taxon>
        <taxon>Pasteurellaceae</taxon>
        <taxon>Rodentibacter</taxon>
    </lineage>
</organism>
<dbReference type="AlphaFoldDB" id="A0A1V3IDP3"/>
<sequence length="276" mass="30900">MNYLNDNLPFNAVGRNFFTPQNRKFLQSGLTVKTKLNYIKSALAKSKAGHCKIVLLLQANSTPNRAFFVRSVYAPIQYSLFSDSLFSMVAHNGKGSALCRFPVITVLQPVMCYRPSLQTLAVVPQNLLQEAAEMIYKFLCVNRTHSHFNLCVQTIQANNETNARLSLSADFQCLSLIAKINPKFDRTFAQGGFMPNLSLSFIDEIQAEVSRLETLGSCLEMAGAVDYLKEVNELRGFMLNIAHFQQLQIDRIQGKLDQCFPKSQPTLPKGASHDHA</sequence>
<evidence type="ECO:0000313" key="2">
    <source>
        <dbReference type="Proteomes" id="UP000189426"/>
    </source>
</evidence>
<name>A0A1V3IDP3_9PAST</name>